<proteinExistence type="predicted"/>
<feature type="region of interest" description="Disordered" evidence="1">
    <location>
        <begin position="1"/>
        <end position="26"/>
    </location>
</feature>
<dbReference type="AlphaFoldDB" id="A0A2H0VGM5"/>
<evidence type="ECO:0000313" key="2">
    <source>
        <dbReference type="EMBL" id="PIR97509.1"/>
    </source>
</evidence>
<sequence length="469" mass="52325">MPRIRPETLNPSFPGTSETELPKAERTERILRDTLELAGQRTLEQSTALLRERLSAMERKKKKAEGAISEAGNINEITHPESPKKITEGAVTHTLIEDDAVILNASDAHGNFDDLKIAIADFIKRKENGENVYFNYSGDVCSGDTPGVVPVMEALASIQTKYPNEVTTEFGNGDRRSLSLFMGLPQEIAQRFHPDTHTFLDTRAKEIIAEENAADAAEAQRLQNIAYGAEFFRLARLFGSAPMNTEEMNLPYVKTMLLQLNKGQESPVIDRAIRELNRASEPVRPHEKHGFQKSLESVSAANVRNLFDYWRLNNQILNDQTGLSIYENSNARVLATHTGFLTDRLSDIVYNPRAKDRTAWNKFIDPGKDEKPGSIEKFGFKSYTPEDMGQALESISPGEKPLVVIVGHNHNNFAQEIPKSGGPALRVENCVSSHSKRAGEKAAYAEIKIQDLIASPDYPENAVTFYKIR</sequence>
<dbReference type="InterPro" id="IPR029052">
    <property type="entry name" value="Metallo-depent_PP-like"/>
</dbReference>
<gene>
    <name evidence="2" type="ORF">COT91_01065</name>
</gene>
<dbReference type="SUPFAM" id="SSF56300">
    <property type="entry name" value="Metallo-dependent phosphatases"/>
    <property type="match status" value="1"/>
</dbReference>
<dbReference type="Proteomes" id="UP000230557">
    <property type="component" value="Unassembled WGS sequence"/>
</dbReference>
<comment type="caution">
    <text evidence="2">The sequence shown here is derived from an EMBL/GenBank/DDBJ whole genome shotgun (WGS) entry which is preliminary data.</text>
</comment>
<organism evidence="2 3">
    <name type="scientific">Candidatus Doudnabacteria bacterium CG10_big_fil_rev_8_21_14_0_10_41_10</name>
    <dbReference type="NCBI Taxonomy" id="1974551"/>
    <lineage>
        <taxon>Bacteria</taxon>
        <taxon>Candidatus Doudnaibacteriota</taxon>
    </lineage>
</organism>
<protein>
    <recommendedName>
        <fullName evidence="4">Calcineurin-like phosphoesterase domain-containing protein</fullName>
    </recommendedName>
</protein>
<feature type="compositionally biased region" description="Polar residues" evidence="1">
    <location>
        <begin position="9"/>
        <end position="19"/>
    </location>
</feature>
<accession>A0A2H0VGM5</accession>
<evidence type="ECO:0008006" key="4">
    <source>
        <dbReference type="Google" id="ProtNLM"/>
    </source>
</evidence>
<name>A0A2H0VGM5_9BACT</name>
<evidence type="ECO:0000313" key="3">
    <source>
        <dbReference type="Proteomes" id="UP000230557"/>
    </source>
</evidence>
<evidence type="ECO:0000256" key="1">
    <source>
        <dbReference type="SAM" id="MobiDB-lite"/>
    </source>
</evidence>
<reference evidence="3" key="1">
    <citation type="submission" date="2017-09" db="EMBL/GenBank/DDBJ databases">
        <title>Depth-based differentiation of microbial function through sediment-hosted aquifers and enrichment of novel symbionts in the deep terrestrial subsurface.</title>
        <authorList>
            <person name="Probst A.J."/>
            <person name="Ladd B."/>
            <person name="Jarett J.K."/>
            <person name="Geller-Mcgrath D.E."/>
            <person name="Sieber C.M.K."/>
            <person name="Emerson J.B."/>
            <person name="Anantharaman K."/>
            <person name="Thomas B.C."/>
            <person name="Malmstrom R."/>
            <person name="Stieglmeier M."/>
            <person name="Klingl A."/>
            <person name="Woyke T."/>
            <person name="Ryan C.M."/>
            <person name="Banfield J.F."/>
        </authorList>
    </citation>
    <scope>NUCLEOTIDE SEQUENCE [LARGE SCALE GENOMIC DNA]</scope>
</reference>
<dbReference type="EMBL" id="PFAJ01000014">
    <property type="protein sequence ID" value="PIR97509.1"/>
    <property type="molecule type" value="Genomic_DNA"/>
</dbReference>